<evidence type="ECO:0000313" key="1">
    <source>
        <dbReference type="EMBL" id="OGG27428.1"/>
    </source>
</evidence>
<evidence type="ECO:0000313" key="2">
    <source>
        <dbReference type="Proteomes" id="UP000176609"/>
    </source>
</evidence>
<gene>
    <name evidence="1" type="ORF">A2960_06560</name>
</gene>
<sequence length="75" mass="8401">MVKRSNLAAIGCFTILTLGACALLAQYLLRAKQEGVYPALEPIRDFLPISSDIELAQTDRRIGINDRRGGHRERF</sequence>
<dbReference type="Proteomes" id="UP000176609">
    <property type="component" value="Unassembled WGS sequence"/>
</dbReference>
<organism evidence="1 2">
    <name type="scientific">Candidatus Gottesmanbacteria bacterium RIFCSPLOWO2_01_FULL_39_12b</name>
    <dbReference type="NCBI Taxonomy" id="1798388"/>
    <lineage>
        <taxon>Bacteria</taxon>
        <taxon>Candidatus Gottesmaniibacteriota</taxon>
    </lineage>
</organism>
<dbReference type="PROSITE" id="PS51257">
    <property type="entry name" value="PROKAR_LIPOPROTEIN"/>
    <property type="match status" value="1"/>
</dbReference>
<name>A0A1F6ARZ6_9BACT</name>
<protein>
    <submittedName>
        <fullName evidence="1">Uncharacterized protein</fullName>
    </submittedName>
</protein>
<dbReference type="EMBL" id="MFJR01000002">
    <property type="protein sequence ID" value="OGG27428.1"/>
    <property type="molecule type" value="Genomic_DNA"/>
</dbReference>
<comment type="caution">
    <text evidence="1">The sequence shown here is derived from an EMBL/GenBank/DDBJ whole genome shotgun (WGS) entry which is preliminary data.</text>
</comment>
<accession>A0A1F6ARZ6</accession>
<proteinExistence type="predicted"/>
<reference evidence="1 2" key="1">
    <citation type="journal article" date="2016" name="Nat. Commun.">
        <title>Thousands of microbial genomes shed light on interconnected biogeochemical processes in an aquifer system.</title>
        <authorList>
            <person name="Anantharaman K."/>
            <person name="Brown C.T."/>
            <person name="Hug L.A."/>
            <person name="Sharon I."/>
            <person name="Castelle C.J."/>
            <person name="Probst A.J."/>
            <person name="Thomas B.C."/>
            <person name="Singh A."/>
            <person name="Wilkins M.J."/>
            <person name="Karaoz U."/>
            <person name="Brodie E.L."/>
            <person name="Williams K.H."/>
            <person name="Hubbard S.S."/>
            <person name="Banfield J.F."/>
        </authorList>
    </citation>
    <scope>NUCLEOTIDE SEQUENCE [LARGE SCALE GENOMIC DNA]</scope>
</reference>
<dbReference type="AlphaFoldDB" id="A0A1F6ARZ6"/>